<dbReference type="PANTHER" id="PTHR35006">
    <property type="entry name" value="GLYOXALASE FAMILY PROTEIN (AFU_ORTHOLOGUE AFUA_5G14830)"/>
    <property type="match status" value="1"/>
</dbReference>
<feature type="region of interest" description="Disordered" evidence="1">
    <location>
        <begin position="143"/>
        <end position="165"/>
    </location>
</feature>
<dbReference type="InParanoid" id="E5A3N1"/>
<feature type="region of interest" description="Disordered" evidence="1">
    <location>
        <begin position="574"/>
        <end position="706"/>
    </location>
</feature>
<feature type="compositionally biased region" description="Basic residues" evidence="1">
    <location>
        <begin position="634"/>
        <end position="647"/>
    </location>
</feature>
<feature type="compositionally biased region" description="Low complexity" evidence="1">
    <location>
        <begin position="493"/>
        <end position="505"/>
    </location>
</feature>
<dbReference type="VEuPathDB" id="FungiDB:LEMA_P096530.1"/>
<dbReference type="InterPro" id="IPR029068">
    <property type="entry name" value="Glyas_Bleomycin-R_OHBP_Dase"/>
</dbReference>
<feature type="compositionally biased region" description="Low complexity" evidence="1">
    <location>
        <begin position="387"/>
        <end position="410"/>
    </location>
</feature>
<dbReference type="EMBL" id="FP929133">
    <property type="protein sequence ID" value="CBX98244.1"/>
    <property type="molecule type" value="Genomic_DNA"/>
</dbReference>
<dbReference type="Proteomes" id="UP000002668">
    <property type="component" value="Genome"/>
</dbReference>
<organism evidence="4">
    <name type="scientific">Leptosphaeria maculans (strain JN3 / isolate v23.1.3 / race Av1-4-5-6-7-8)</name>
    <name type="common">Blackleg fungus</name>
    <name type="synonym">Phoma lingam</name>
    <dbReference type="NCBI Taxonomy" id="985895"/>
    <lineage>
        <taxon>Eukaryota</taxon>
        <taxon>Fungi</taxon>
        <taxon>Dikarya</taxon>
        <taxon>Ascomycota</taxon>
        <taxon>Pezizomycotina</taxon>
        <taxon>Dothideomycetes</taxon>
        <taxon>Pleosporomycetidae</taxon>
        <taxon>Pleosporales</taxon>
        <taxon>Pleosporineae</taxon>
        <taxon>Leptosphaeriaceae</taxon>
        <taxon>Plenodomus</taxon>
        <taxon>Plenodomus lingam/Leptosphaeria maculans species complex</taxon>
    </lineage>
</organism>
<evidence type="ECO:0000256" key="1">
    <source>
        <dbReference type="SAM" id="MobiDB-lite"/>
    </source>
</evidence>
<dbReference type="Gene3D" id="3.10.180.10">
    <property type="entry name" value="2,3-Dihydroxybiphenyl 1,2-Dioxygenase, domain 1"/>
    <property type="match status" value="1"/>
</dbReference>
<reference evidence="4" key="1">
    <citation type="journal article" date="2011" name="Nat. Commun.">
        <title>Effector diversification within compartments of the Leptosphaeria maculans genome affected by Repeat-Induced Point mutations.</title>
        <authorList>
            <person name="Rouxel T."/>
            <person name="Grandaubert J."/>
            <person name="Hane J.K."/>
            <person name="Hoede C."/>
            <person name="van de Wouw A.P."/>
            <person name="Couloux A."/>
            <person name="Dominguez V."/>
            <person name="Anthouard V."/>
            <person name="Bally P."/>
            <person name="Bourras S."/>
            <person name="Cozijnsen A.J."/>
            <person name="Ciuffetti L.M."/>
            <person name="Degrave A."/>
            <person name="Dilmaghani A."/>
            <person name="Duret L."/>
            <person name="Fudal I."/>
            <person name="Goodwin S.B."/>
            <person name="Gout L."/>
            <person name="Glaser N."/>
            <person name="Linglin J."/>
            <person name="Kema G.H.J."/>
            <person name="Lapalu N."/>
            <person name="Lawrence C.B."/>
            <person name="May K."/>
            <person name="Meyer M."/>
            <person name="Ollivier B."/>
            <person name="Poulain J."/>
            <person name="Schoch C.L."/>
            <person name="Simon A."/>
            <person name="Spatafora J.W."/>
            <person name="Stachowiak A."/>
            <person name="Turgeon B.G."/>
            <person name="Tyler B.M."/>
            <person name="Vincent D."/>
            <person name="Weissenbach J."/>
            <person name="Amselem J."/>
            <person name="Quesneville H."/>
            <person name="Oliver R.P."/>
            <person name="Wincker P."/>
            <person name="Balesdent M.-H."/>
            <person name="Howlett B.J."/>
        </authorList>
    </citation>
    <scope>NUCLEOTIDE SEQUENCE [LARGE SCALE GENOMIC DNA]</scope>
    <source>
        <strain evidence="4">JN3 / isolate v23.1.3 / race Av1-4-5-6-7-8</strain>
    </source>
</reference>
<gene>
    <name evidence="3" type="ORF">LEMA_P096530.1</name>
</gene>
<dbReference type="PROSITE" id="PS51819">
    <property type="entry name" value="VOC"/>
    <property type="match status" value="1"/>
</dbReference>
<dbReference type="SUPFAM" id="SSF54593">
    <property type="entry name" value="Glyoxalase/Bleomycin resistance protein/Dihydroxybiphenyl dioxygenase"/>
    <property type="match status" value="1"/>
</dbReference>
<feature type="compositionally biased region" description="Low complexity" evidence="1">
    <location>
        <begin position="624"/>
        <end position="633"/>
    </location>
</feature>
<feature type="compositionally biased region" description="Polar residues" evidence="1">
    <location>
        <begin position="668"/>
        <end position="678"/>
    </location>
</feature>
<evidence type="ECO:0000259" key="2">
    <source>
        <dbReference type="PROSITE" id="PS51819"/>
    </source>
</evidence>
<dbReference type="InterPro" id="IPR037523">
    <property type="entry name" value="VOC_core"/>
</dbReference>
<feature type="region of interest" description="Disordered" evidence="1">
    <location>
        <begin position="482"/>
        <end position="561"/>
    </location>
</feature>
<dbReference type="eggNOG" id="ENOG502S8NQ">
    <property type="taxonomic scope" value="Eukaryota"/>
</dbReference>
<keyword evidence="4" id="KW-1185">Reference proteome</keyword>
<feature type="domain" description="VOC" evidence="2">
    <location>
        <begin position="2"/>
        <end position="119"/>
    </location>
</feature>
<proteinExistence type="predicted"/>
<dbReference type="STRING" id="985895.E5A3N1"/>
<feature type="region of interest" description="Disordered" evidence="1">
    <location>
        <begin position="340"/>
        <end position="450"/>
    </location>
</feature>
<feature type="region of interest" description="Disordered" evidence="1">
    <location>
        <begin position="250"/>
        <end position="280"/>
    </location>
</feature>
<feature type="compositionally biased region" description="Basic residues" evidence="1">
    <location>
        <begin position="506"/>
        <end position="518"/>
    </location>
</feature>
<dbReference type="GeneID" id="13285989"/>
<protein>
    <submittedName>
        <fullName evidence="3">Predicted protein</fullName>
    </submittedName>
</protein>
<sequence length="757" mass="80406">MPVSHIGLTVSHLPTATSFFLAALQPLGYRYIGKSGDQVGLGIENADFFLCQETPDVKAGAAHIAFTAPSSTAVRNFYTAALNAGARPNGAPAARCADKSQFNAAVLDFDGNSIEVVYREGPDMKDDGTVVTHSRVIKWQRSSLGNHRDDRSAVSSRAAPEVPANAESVASKATNGNGNININITQPAAQQPAKSGESGTKTLIGTLLGAAAGAAVAYAMVNSERDSAKKESEFNAYMVAKDTVKAAVGHLAQASSQPQLPQPADPQPATQTAPPPQSVHRNIDAQSYYSSSPSQPPSNYAPRQIEAAPSSYYQPPTYTSVPPTQVAEPRAIEYVPAYSVAPSQAQSQASQARSRVPAYRSQTSPELLTMEKARSVASTLKPETVVSNARSSRSAAQSTAPSDSESSYSKSKSRNRAHSVAPSDAESGVTKSRSRSHAPPSVAASDAETVLEKGKSRNLQCYAQSVAPSTLISSFVPDQVERRSSAGSIQSYHSTQSKTKSTASHSSKHSSHPKHGSSRHRDGEEKSSPPPPESKAPSKVGKAASMISSFLGRDKSKAGEDYDFIDDLDIEELTEDDDDLSTVVPSDSISQIGGPPRRRKHRRRSEKEAEGSVLGHKSRKDSDSIISKQSSSSKHSKRPHHSHRSNSHHSEDAADDEDSSRARRSSRPSTVSEASDASTVRPVKAEGSGSSKAGTRKDSVTQGQYDGLWDQVQYGTGDVAVRGITPSMVSAANKNKTRTMIGFNHAQKQRVFEGASS</sequence>
<accession>E5A3N1</accession>
<dbReference type="OrthoDB" id="10249419at2759"/>
<dbReference type="HOGENOM" id="CLU_374304_0_0_1"/>
<evidence type="ECO:0000313" key="4">
    <source>
        <dbReference type="Proteomes" id="UP000002668"/>
    </source>
</evidence>
<feature type="compositionally biased region" description="Low complexity" evidence="1">
    <location>
        <begin position="340"/>
        <end position="358"/>
    </location>
</feature>
<dbReference type="OMA" id="MVKGDSQ"/>
<dbReference type="AlphaFoldDB" id="E5A3N1"/>
<name>E5A3N1_LEPMJ</name>
<dbReference type="PANTHER" id="PTHR35006:SF3">
    <property type="entry name" value="GLYOXALASE FAMILY PROTEIN (AFU_ORTHOLOGUE AFUA_3G06020)"/>
    <property type="match status" value="1"/>
</dbReference>
<evidence type="ECO:0000313" key="3">
    <source>
        <dbReference type="EMBL" id="CBX98244.1"/>
    </source>
</evidence>
<dbReference type="CDD" id="cd07262">
    <property type="entry name" value="VOC_like"/>
    <property type="match status" value="1"/>
</dbReference>